<keyword evidence="2" id="KW-1185">Reference proteome</keyword>
<proteinExistence type="predicted"/>
<organism evidence="1 2">
    <name type="scientific">Daphnia magna</name>
    <dbReference type="NCBI Taxonomy" id="35525"/>
    <lineage>
        <taxon>Eukaryota</taxon>
        <taxon>Metazoa</taxon>
        <taxon>Ecdysozoa</taxon>
        <taxon>Arthropoda</taxon>
        <taxon>Crustacea</taxon>
        <taxon>Branchiopoda</taxon>
        <taxon>Diplostraca</taxon>
        <taxon>Cladocera</taxon>
        <taxon>Anomopoda</taxon>
        <taxon>Daphniidae</taxon>
        <taxon>Daphnia</taxon>
    </lineage>
</organism>
<reference evidence="1 2" key="1">
    <citation type="journal article" date="2023" name="Nucleic Acids Res.">
        <title>The hologenome of Daphnia magna reveals possible DNA methylation and microbiome-mediated evolution of the host genome.</title>
        <authorList>
            <person name="Chaturvedi A."/>
            <person name="Li X."/>
            <person name="Dhandapani V."/>
            <person name="Marshall H."/>
            <person name="Kissane S."/>
            <person name="Cuenca-Cambronero M."/>
            <person name="Asole G."/>
            <person name="Calvet F."/>
            <person name="Ruiz-Romero M."/>
            <person name="Marangio P."/>
            <person name="Guigo R."/>
            <person name="Rago D."/>
            <person name="Mirbahai L."/>
            <person name="Eastwood N."/>
            <person name="Colbourne J.K."/>
            <person name="Zhou J."/>
            <person name="Mallon E."/>
            <person name="Orsini L."/>
        </authorList>
    </citation>
    <scope>NUCLEOTIDE SEQUENCE [LARGE SCALE GENOMIC DNA]</scope>
    <source>
        <strain evidence="1">LRV0_1</strain>
    </source>
</reference>
<evidence type="ECO:0000313" key="2">
    <source>
        <dbReference type="Proteomes" id="UP001234178"/>
    </source>
</evidence>
<dbReference type="EMBL" id="JAOYFB010000041">
    <property type="protein sequence ID" value="KAK4044989.1"/>
    <property type="molecule type" value="Genomic_DNA"/>
</dbReference>
<gene>
    <name evidence="1" type="ORF">OUZ56_032395</name>
</gene>
<protein>
    <submittedName>
        <fullName evidence="1">Uncharacterized protein</fullName>
    </submittedName>
</protein>
<evidence type="ECO:0000313" key="1">
    <source>
        <dbReference type="EMBL" id="KAK4044989.1"/>
    </source>
</evidence>
<accession>A0ABR0B8T3</accession>
<sequence length="291" mass="31671">MLGFPAQPLLKCLFVFKGDIFPRGEHLQCHFPFEAEVARDVHGPHAAFAEAGDHLASRKHVGRGLKAGNRVGNKHDAQLVPHLVRPGAAPLLRRLACLVPAKRRIRDLLRERIAVREEDAPFVVGEVAELALRDRRLGAREDVGAGVPDVARLPPDGAIVAIRVRFAEDPDAAGAARDPGRLLGDRRGAGRGRREPLLAATEGECSQERAECNNRSGRHGLRGGRHRVELRSLAAAAGRFRLLLAALDARLHVVAAHLELAKDPSEASFRLRSLMARSIPRSLTTTSRGLH</sequence>
<name>A0ABR0B8T3_9CRUS</name>
<dbReference type="Proteomes" id="UP001234178">
    <property type="component" value="Unassembled WGS sequence"/>
</dbReference>
<comment type="caution">
    <text evidence="1">The sequence shown here is derived from an EMBL/GenBank/DDBJ whole genome shotgun (WGS) entry which is preliminary data.</text>
</comment>